<evidence type="ECO:0000313" key="2">
    <source>
        <dbReference type="Proteomes" id="UP000199428"/>
    </source>
</evidence>
<organism evidence="1 2">
    <name type="scientific">Pseudobutyrivibrio xylanivorans</name>
    <dbReference type="NCBI Taxonomy" id="185007"/>
    <lineage>
        <taxon>Bacteria</taxon>
        <taxon>Bacillati</taxon>
        <taxon>Bacillota</taxon>
        <taxon>Clostridia</taxon>
        <taxon>Lachnospirales</taxon>
        <taxon>Lachnospiraceae</taxon>
        <taxon>Pseudobutyrivibrio</taxon>
    </lineage>
</organism>
<protein>
    <submittedName>
        <fullName evidence="1">Uncharacterized protein</fullName>
    </submittedName>
</protein>
<evidence type="ECO:0000313" key="1">
    <source>
        <dbReference type="EMBL" id="SCZ77535.1"/>
    </source>
</evidence>
<name>A0A1G5RTU3_PSEXY</name>
<sequence length="163" mass="18410">MGKSFIDKKFYDAILNFDDSDEAQDYFYSHMESGTGKVAKDGHEETVRDKILRIYATLFCEDTAMANAPYADVDDVANTADRLYIGSVGYDSDHWYRMKHHFPVIDDDNFDRFAALVIADMNMGPLHDAAMNDGDTLVVGEADPLHMTAEQRKNQKIKSVSII</sequence>
<accession>A0A1G5RTU3</accession>
<dbReference type="Proteomes" id="UP000199428">
    <property type="component" value="Unassembled WGS sequence"/>
</dbReference>
<reference evidence="1 2" key="1">
    <citation type="submission" date="2016-10" db="EMBL/GenBank/DDBJ databases">
        <authorList>
            <person name="de Groot N.N."/>
        </authorList>
    </citation>
    <scope>NUCLEOTIDE SEQUENCE [LARGE SCALE GENOMIC DNA]</scope>
    <source>
        <strain evidence="1 2">DSM 10317</strain>
    </source>
</reference>
<dbReference type="AlphaFoldDB" id="A0A1G5RTU3"/>
<proteinExistence type="predicted"/>
<gene>
    <name evidence="1" type="ORF">SAMN02910350_00847</name>
</gene>
<dbReference type="EMBL" id="FMWK01000003">
    <property type="protein sequence ID" value="SCZ77535.1"/>
    <property type="molecule type" value="Genomic_DNA"/>
</dbReference>
<dbReference type="RefSeq" id="WP_090161564.1">
    <property type="nucleotide sequence ID" value="NZ_FMWK01000003.1"/>
</dbReference>